<dbReference type="GO" id="GO:0046873">
    <property type="term" value="F:metal ion transmembrane transporter activity"/>
    <property type="evidence" value="ECO:0007669"/>
    <property type="project" value="InterPro"/>
</dbReference>
<comment type="subcellular location">
    <subcellularLocation>
        <location evidence="1">Membrane</location>
        <topology evidence="1">Multi-pass membrane protein</topology>
    </subcellularLocation>
</comment>
<feature type="transmembrane region" description="Helical" evidence="5">
    <location>
        <begin position="233"/>
        <end position="257"/>
    </location>
</feature>
<evidence type="ECO:0000256" key="4">
    <source>
        <dbReference type="ARBA" id="ARBA00023136"/>
    </source>
</evidence>
<dbReference type="Proteomes" id="UP000192660">
    <property type="component" value="Unassembled WGS sequence"/>
</dbReference>
<evidence type="ECO:0000256" key="5">
    <source>
        <dbReference type="SAM" id="Phobius"/>
    </source>
</evidence>
<protein>
    <submittedName>
        <fullName evidence="6">Mn2+ and Fe2+ transporters of the NRAMP family</fullName>
    </submittedName>
</protein>
<feature type="transmembrane region" description="Helical" evidence="5">
    <location>
        <begin position="129"/>
        <end position="146"/>
    </location>
</feature>
<feature type="transmembrane region" description="Helical" evidence="5">
    <location>
        <begin position="53"/>
        <end position="77"/>
    </location>
</feature>
<evidence type="ECO:0000256" key="1">
    <source>
        <dbReference type="ARBA" id="ARBA00004141"/>
    </source>
</evidence>
<feature type="transmembrane region" description="Helical" evidence="5">
    <location>
        <begin position="386"/>
        <end position="404"/>
    </location>
</feature>
<evidence type="ECO:0000256" key="3">
    <source>
        <dbReference type="ARBA" id="ARBA00022989"/>
    </source>
</evidence>
<name>A0A1W1W7W8_SULTA</name>
<keyword evidence="4 5" id="KW-0472">Membrane</keyword>
<accession>A0A1W1W7W8</accession>
<sequence>MTTGKSATSHFFIRRILLWFLALGPGVLGMVADNDAGGMLSYLVTGSHNHLPWFVLALFIMAPITFLIQDLALKVALATHLPYSQIIAHKFGSGTAKFNAIILHLLNMMILITEFIGMTSALDFWGVPWNRGLIASFLVVLAVTLFRHVRQMEHLLLMLAVANLAFIPALFLLHPSIHTWHKALSGGFNHHIPFLLLSLAGNAITPWMIFWQQNAVWAGNVKNLSSGQKDIRTGILAQVFIATVVILIGALAAPVAVSGRNPLLWLQHYGGTTVAGLFAVGLFDAGFLAASTISVSSAWMVQEAFSQKLLEPNTSPTQGRFSILHIATLSVTAAVVLSPHLPTASLALWSQALGALWMPITLAMLGLIARDPQIMGQMVMPRRRQFLLGSVISLFVGLAVFSLVS</sequence>
<dbReference type="EMBL" id="FWWY01000001">
    <property type="protein sequence ID" value="SMC02374.1"/>
    <property type="molecule type" value="Genomic_DNA"/>
</dbReference>
<proteinExistence type="predicted"/>
<feature type="transmembrane region" description="Helical" evidence="5">
    <location>
        <begin position="346"/>
        <end position="365"/>
    </location>
</feature>
<feature type="transmembrane region" description="Helical" evidence="5">
    <location>
        <begin position="321"/>
        <end position="340"/>
    </location>
</feature>
<dbReference type="AlphaFoldDB" id="A0A1W1W7W8"/>
<dbReference type="GO" id="GO:0016020">
    <property type="term" value="C:membrane"/>
    <property type="evidence" value="ECO:0007669"/>
    <property type="project" value="UniProtKB-SubCell"/>
</dbReference>
<dbReference type="Pfam" id="PF01566">
    <property type="entry name" value="Nramp"/>
    <property type="match status" value="1"/>
</dbReference>
<feature type="transmembrane region" description="Helical" evidence="5">
    <location>
        <begin position="277"/>
        <end position="301"/>
    </location>
</feature>
<organism evidence="6 7">
    <name type="scientific">Sulfobacillus thermosulfidooxidans (strain DSM 9293 / VKM B-1269 / AT-1)</name>
    <dbReference type="NCBI Taxonomy" id="929705"/>
    <lineage>
        <taxon>Bacteria</taxon>
        <taxon>Bacillati</taxon>
        <taxon>Bacillota</taxon>
        <taxon>Clostridia</taxon>
        <taxon>Eubacteriales</taxon>
        <taxon>Clostridiales Family XVII. Incertae Sedis</taxon>
        <taxon>Sulfobacillus</taxon>
    </lineage>
</organism>
<dbReference type="InterPro" id="IPR001046">
    <property type="entry name" value="NRAMP_fam"/>
</dbReference>
<evidence type="ECO:0000313" key="6">
    <source>
        <dbReference type="EMBL" id="SMC02374.1"/>
    </source>
</evidence>
<keyword evidence="2 5" id="KW-0812">Transmembrane</keyword>
<dbReference type="OrthoDB" id="9787548at2"/>
<keyword evidence="7" id="KW-1185">Reference proteome</keyword>
<evidence type="ECO:0000256" key="2">
    <source>
        <dbReference type="ARBA" id="ARBA00022692"/>
    </source>
</evidence>
<gene>
    <name evidence="6" type="ORF">SAMN00768000_0558</name>
</gene>
<evidence type="ECO:0000313" key="7">
    <source>
        <dbReference type="Proteomes" id="UP000192660"/>
    </source>
</evidence>
<reference evidence="7" key="1">
    <citation type="submission" date="2017-04" db="EMBL/GenBank/DDBJ databases">
        <authorList>
            <person name="Varghese N."/>
            <person name="Submissions S."/>
        </authorList>
    </citation>
    <scope>NUCLEOTIDE SEQUENCE [LARGE SCALE GENOMIC DNA]</scope>
    <source>
        <strain evidence="7">DSM 9293</strain>
    </source>
</reference>
<feature type="transmembrane region" description="Helical" evidence="5">
    <location>
        <begin position="98"/>
        <end position="117"/>
    </location>
</feature>
<feature type="transmembrane region" description="Helical" evidence="5">
    <location>
        <begin position="155"/>
        <end position="174"/>
    </location>
</feature>
<keyword evidence="3 5" id="KW-1133">Transmembrane helix</keyword>
<feature type="transmembrane region" description="Helical" evidence="5">
    <location>
        <begin position="194"/>
        <end position="212"/>
    </location>
</feature>
<dbReference type="STRING" id="28034.BFX07_04335"/>